<dbReference type="EMBL" id="VDEP01000102">
    <property type="protein sequence ID" value="KAA1132111.1"/>
    <property type="molecule type" value="Genomic_DNA"/>
</dbReference>
<evidence type="ECO:0000313" key="4">
    <source>
        <dbReference type="Proteomes" id="UP000325313"/>
    </source>
</evidence>
<comment type="caution">
    <text evidence="2">The sequence shown here is derived from an EMBL/GenBank/DDBJ whole genome shotgun (WGS) entry which is preliminary data.</text>
</comment>
<sequence length="57" mass="6342">MRAEINSVIVQASKPRERMNVVSDEFRCPVQLIKHAQSMADCSSEMASEPPPSSLRP</sequence>
<dbReference type="Proteomes" id="UP000324748">
    <property type="component" value="Unassembled WGS sequence"/>
</dbReference>
<evidence type="ECO:0000313" key="3">
    <source>
        <dbReference type="Proteomes" id="UP000324748"/>
    </source>
</evidence>
<dbReference type="Proteomes" id="UP000325313">
    <property type="component" value="Unassembled WGS sequence"/>
</dbReference>
<keyword evidence="3" id="KW-1185">Reference proteome</keyword>
<name>A0A5B0S1U9_PUCGR</name>
<gene>
    <name evidence="1" type="ORF">PGT21_012634</name>
    <name evidence="2" type="ORF">PGTUg99_037206</name>
</gene>
<reference evidence="3 4" key="1">
    <citation type="submission" date="2019-05" db="EMBL/GenBank/DDBJ databases">
        <title>Emergence of the Ug99 lineage of the wheat stem rust pathogen through somatic hybridization.</title>
        <authorList>
            <person name="Li F."/>
            <person name="Upadhyaya N.M."/>
            <person name="Sperschneider J."/>
            <person name="Matny O."/>
            <person name="Nguyen-Phuc H."/>
            <person name="Mago R."/>
            <person name="Raley C."/>
            <person name="Miller M.E."/>
            <person name="Silverstein K.A.T."/>
            <person name="Henningsen E."/>
            <person name="Hirsch C.D."/>
            <person name="Visser B."/>
            <person name="Pretorius Z.A."/>
            <person name="Steffenson B.J."/>
            <person name="Schwessinger B."/>
            <person name="Dodds P.N."/>
            <person name="Figueroa M."/>
        </authorList>
    </citation>
    <scope>NUCLEOTIDE SEQUENCE [LARGE SCALE GENOMIC DNA]</scope>
    <source>
        <strain evidence="1">21-0</strain>
        <strain evidence="2 4">Ug99</strain>
    </source>
</reference>
<evidence type="ECO:0000313" key="2">
    <source>
        <dbReference type="EMBL" id="KAA1132111.1"/>
    </source>
</evidence>
<dbReference type="AlphaFoldDB" id="A0A5B0S1U9"/>
<proteinExistence type="predicted"/>
<dbReference type="EMBL" id="VSWC01000067">
    <property type="protein sequence ID" value="KAA1096317.1"/>
    <property type="molecule type" value="Genomic_DNA"/>
</dbReference>
<evidence type="ECO:0000313" key="1">
    <source>
        <dbReference type="EMBL" id="KAA1096317.1"/>
    </source>
</evidence>
<protein>
    <submittedName>
        <fullName evidence="2">Uncharacterized protein</fullName>
    </submittedName>
</protein>
<accession>A0A5B0S1U9</accession>
<organism evidence="2 4">
    <name type="scientific">Puccinia graminis f. sp. tritici</name>
    <dbReference type="NCBI Taxonomy" id="56615"/>
    <lineage>
        <taxon>Eukaryota</taxon>
        <taxon>Fungi</taxon>
        <taxon>Dikarya</taxon>
        <taxon>Basidiomycota</taxon>
        <taxon>Pucciniomycotina</taxon>
        <taxon>Pucciniomycetes</taxon>
        <taxon>Pucciniales</taxon>
        <taxon>Pucciniaceae</taxon>
        <taxon>Puccinia</taxon>
    </lineage>
</organism>